<proteinExistence type="predicted"/>
<keyword evidence="1" id="KW-0175">Coiled coil</keyword>
<gene>
    <name evidence="2" type="ORF">ACHAWU_007619</name>
</gene>
<evidence type="ECO:0000313" key="3">
    <source>
        <dbReference type="Proteomes" id="UP001530293"/>
    </source>
</evidence>
<sequence>MDCKTLKDQLLSVTLENTKLMKELAALKSHQMTIGAKINDATFSNELKKTKSSNTELALEKAKLLEQSSRKQKEILQLKAEIHSLSAKCGSIQF</sequence>
<evidence type="ECO:0000313" key="2">
    <source>
        <dbReference type="EMBL" id="KAL3759875.1"/>
    </source>
</evidence>
<accession>A0ABD3M734</accession>
<comment type="caution">
    <text evidence="2">The sequence shown here is derived from an EMBL/GenBank/DDBJ whole genome shotgun (WGS) entry which is preliminary data.</text>
</comment>
<evidence type="ECO:0000256" key="1">
    <source>
        <dbReference type="SAM" id="Coils"/>
    </source>
</evidence>
<organism evidence="2 3">
    <name type="scientific">Discostella pseudostelligera</name>
    <dbReference type="NCBI Taxonomy" id="259834"/>
    <lineage>
        <taxon>Eukaryota</taxon>
        <taxon>Sar</taxon>
        <taxon>Stramenopiles</taxon>
        <taxon>Ochrophyta</taxon>
        <taxon>Bacillariophyta</taxon>
        <taxon>Coscinodiscophyceae</taxon>
        <taxon>Thalassiosirophycidae</taxon>
        <taxon>Stephanodiscales</taxon>
        <taxon>Stephanodiscaceae</taxon>
        <taxon>Discostella</taxon>
    </lineage>
</organism>
<feature type="coiled-coil region" evidence="1">
    <location>
        <begin position="61"/>
        <end position="88"/>
    </location>
</feature>
<keyword evidence="3" id="KW-1185">Reference proteome</keyword>
<name>A0ABD3M734_9STRA</name>
<dbReference type="EMBL" id="JALLBG020000196">
    <property type="protein sequence ID" value="KAL3759875.1"/>
    <property type="molecule type" value="Genomic_DNA"/>
</dbReference>
<protein>
    <submittedName>
        <fullName evidence="2">Uncharacterized protein</fullName>
    </submittedName>
</protein>
<dbReference type="AlphaFoldDB" id="A0ABD3M734"/>
<dbReference type="Proteomes" id="UP001530293">
    <property type="component" value="Unassembled WGS sequence"/>
</dbReference>
<reference evidence="2 3" key="1">
    <citation type="submission" date="2024-10" db="EMBL/GenBank/DDBJ databases">
        <title>Updated reference genomes for cyclostephanoid diatoms.</title>
        <authorList>
            <person name="Roberts W.R."/>
            <person name="Alverson A.J."/>
        </authorList>
    </citation>
    <scope>NUCLEOTIDE SEQUENCE [LARGE SCALE GENOMIC DNA]</scope>
    <source>
        <strain evidence="2 3">AJA232-27</strain>
    </source>
</reference>